<reference evidence="2 3" key="1">
    <citation type="submission" date="2019-04" db="EMBL/GenBank/DDBJ databases">
        <title>Reference strain of H23.</title>
        <authorList>
            <person name="Luo X."/>
        </authorList>
    </citation>
    <scope>NUCLEOTIDE SEQUENCE [LARGE SCALE GENOMIC DNA]</scope>
    <source>
        <strain evidence="2 3">H23</strain>
    </source>
</reference>
<keyword evidence="1" id="KW-0812">Transmembrane</keyword>
<proteinExistence type="predicted"/>
<dbReference type="RefSeq" id="WP_137265933.1">
    <property type="nucleotide sequence ID" value="NZ_SZUA01000001.1"/>
</dbReference>
<name>A0A4U5JZK6_9GAMM</name>
<dbReference type="Proteomes" id="UP000308707">
    <property type="component" value="Unassembled WGS sequence"/>
</dbReference>
<keyword evidence="1" id="KW-1133">Transmembrane helix</keyword>
<keyword evidence="3" id="KW-1185">Reference proteome</keyword>
<keyword evidence="1" id="KW-0472">Membrane</keyword>
<evidence type="ECO:0000313" key="2">
    <source>
        <dbReference type="EMBL" id="TKR33727.1"/>
    </source>
</evidence>
<comment type="caution">
    <text evidence="2">The sequence shown here is derived from an EMBL/GenBank/DDBJ whole genome shotgun (WGS) entry which is preliminary data.</text>
</comment>
<evidence type="ECO:0000256" key="1">
    <source>
        <dbReference type="SAM" id="Phobius"/>
    </source>
</evidence>
<gene>
    <name evidence="2" type="ORF">FCE95_05460</name>
</gene>
<accession>A0A4U5JZK6</accession>
<protein>
    <submittedName>
        <fullName evidence="2">DUF2007 domain-containing protein</fullName>
    </submittedName>
</protein>
<feature type="transmembrane region" description="Helical" evidence="1">
    <location>
        <begin position="110"/>
        <end position="129"/>
    </location>
</feature>
<dbReference type="AlphaFoldDB" id="A0A4U5JZK6"/>
<sequence length="274" mass="29692">MRQVFSSARLENVEKVAQMLEEDGIEVRITNGRSYKGKVRRNFSYRDGGNDGPQPAVWIVKSEDQPRARQILREAGLIDSTRSPGESYLAPTFIDVEPAKAMRTPQNKVFKLKVGILLAIVAILGLIMFQTLHKPSAPASVGGPIGPAATPVALAQAVFAAEIQPGDAKVACLTIDGRDAPESLMPALTRPNLAVAPGSSCVRVAAEGSGSYSRSNRSPAVLVDIDGFRRTSADTAEIRYSAYRHRLRATYKTLEVQQVGGQWRIVRTLKHVSA</sequence>
<evidence type="ECO:0000313" key="3">
    <source>
        <dbReference type="Proteomes" id="UP000308707"/>
    </source>
</evidence>
<dbReference type="EMBL" id="SZUA01000001">
    <property type="protein sequence ID" value="TKR33727.1"/>
    <property type="molecule type" value="Genomic_DNA"/>
</dbReference>
<organism evidence="2 3">
    <name type="scientific">Luteimonas gilva</name>
    <dbReference type="NCBI Taxonomy" id="2572684"/>
    <lineage>
        <taxon>Bacteria</taxon>
        <taxon>Pseudomonadati</taxon>
        <taxon>Pseudomonadota</taxon>
        <taxon>Gammaproteobacteria</taxon>
        <taxon>Lysobacterales</taxon>
        <taxon>Lysobacteraceae</taxon>
        <taxon>Luteimonas</taxon>
    </lineage>
</organism>
<dbReference type="OrthoDB" id="5955962at2"/>